<name>A0A3B1B044_9ZZZZ</name>
<sequence length="31" mass="3824">MQYSPDIRHRRSIRLRDYDYSQAGLYFVTIC</sequence>
<accession>A0A3B1B044</accession>
<dbReference type="AlphaFoldDB" id="A0A3B1B044"/>
<reference evidence="1" key="1">
    <citation type="submission" date="2018-06" db="EMBL/GenBank/DDBJ databases">
        <authorList>
            <person name="Zhirakovskaya E."/>
        </authorList>
    </citation>
    <scope>NUCLEOTIDE SEQUENCE</scope>
</reference>
<protein>
    <recommendedName>
        <fullName evidence="2">Transposase</fullName>
    </recommendedName>
</protein>
<proteinExistence type="predicted"/>
<evidence type="ECO:0008006" key="2">
    <source>
        <dbReference type="Google" id="ProtNLM"/>
    </source>
</evidence>
<evidence type="ECO:0000313" key="1">
    <source>
        <dbReference type="EMBL" id="VAW98456.1"/>
    </source>
</evidence>
<dbReference type="EMBL" id="UOFV01000142">
    <property type="protein sequence ID" value="VAW98456.1"/>
    <property type="molecule type" value="Genomic_DNA"/>
</dbReference>
<feature type="non-terminal residue" evidence="1">
    <location>
        <position position="31"/>
    </location>
</feature>
<organism evidence="1">
    <name type="scientific">hydrothermal vent metagenome</name>
    <dbReference type="NCBI Taxonomy" id="652676"/>
    <lineage>
        <taxon>unclassified sequences</taxon>
        <taxon>metagenomes</taxon>
        <taxon>ecological metagenomes</taxon>
    </lineage>
</organism>
<gene>
    <name evidence="1" type="ORF">MNBD_GAMMA19-1276</name>
</gene>